<feature type="transmembrane region" description="Helical" evidence="7">
    <location>
        <begin position="32"/>
        <end position="52"/>
    </location>
</feature>
<feature type="transmembrane region" description="Helical" evidence="7">
    <location>
        <begin position="103"/>
        <end position="124"/>
    </location>
</feature>
<evidence type="ECO:0000256" key="4">
    <source>
        <dbReference type="ARBA" id="ARBA00022692"/>
    </source>
</evidence>
<feature type="transmembrane region" description="Helical" evidence="7">
    <location>
        <begin position="64"/>
        <end position="82"/>
    </location>
</feature>
<dbReference type="AlphaFoldDB" id="A0A1C7IIY2"/>
<proteinExistence type="inferred from homology"/>
<evidence type="ECO:0000256" key="1">
    <source>
        <dbReference type="ARBA" id="ARBA00004651"/>
    </source>
</evidence>
<evidence type="ECO:0000256" key="7">
    <source>
        <dbReference type="SAM" id="Phobius"/>
    </source>
</evidence>
<keyword evidence="5 7" id="KW-1133">Transmembrane helix</keyword>
<organism evidence="9 10">
    <name type="scientific">Blautia pseudococcoides</name>
    <dbReference type="NCBI Taxonomy" id="1796616"/>
    <lineage>
        <taxon>Bacteria</taxon>
        <taxon>Bacillati</taxon>
        <taxon>Bacillota</taxon>
        <taxon>Clostridia</taxon>
        <taxon>Lachnospirales</taxon>
        <taxon>Lachnospiraceae</taxon>
        <taxon>Blautia</taxon>
    </lineage>
</organism>
<evidence type="ECO:0000256" key="6">
    <source>
        <dbReference type="ARBA" id="ARBA00023136"/>
    </source>
</evidence>
<keyword evidence="6 7" id="KW-0472">Membrane</keyword>
<dbReference type="STRING" id="1796616.A4V09_21420"/>
<keyword evidence="10" id="KW-1185">Reference proteome</keyword>
<evidence type="ECO:0000256" key="5">
    <source>
        <dbReference type="ARBA" id="ARBA00022989"/>
    </source>
</evidence>
<dbReference type="PANTHER" id="PTHR30506">
    <property type="entry name" value="INNER MEMBRANE PROTEIN"/>
    <property type="match status" value="1"/>
</dbReference>
<feature type="transmembrane region" description="Helical" evidence="7">
    <location>
        <begin position="6"/>
        <end position="25"/>
    </location>
</feature>
<dbReference type="RefSeq" id="WP_065544164.1">
    <property type="nucleotide sequence ID" value="NZ_CP015405.2"/>
</dbReference>
<dbReference type="InterPro" id="IPR005115">
    <property type="entry name" value="Gly_transporter"/>
</dbReference>
<comment type="subcellular location">
    <subcellularLocation>
        <location evidence="1">Cell membrane</location>
        <topology evidence="1">Multi-pass membrane protein</topology>
    </subcellularLocation>
</comment>
<feature type="domain" description="Glycine transporter" evidence="8">
    <location>
        <begin position="103"/>
        <end position="178"/>
    </location>
</feature>
<evidence type="ECO:0000313" key="10">
    <source>
        <dbReference type="Proteomes" id="UP000092574"/>
    </source>
</evidence>
<keyword evidence="4 7" id="KW-0812">Transmembrane</keyword>
<comment type="similarity">
    <text evidence="2">Belongs to the UPF0126 family.</text>
</comment>
<dbReference type="KEGG" id="byl:A4V09_21420"/>
<protein>
    <recommendedName>
        <fullName evidence="8">Glycine transporter domain-containing protein</fullName>
    </recommendedName>
</protein>
<feature type="domain" description="Glycine transporter" evidence="8">
    <location>
        <begin position="7"/>
        <end position="80"/>
    </location>
</feature>
<feature type="transmembrane region" description="Helical" evidence="7">
    <location>
        <begin position="187"/>
        <end position="206"/>
    </location>
</feature>
<name>A0A1C7IIY2_9FIRM</name>
<reference evidence="9" key="1">
    <citation type="submission" date="2017-04" db="EMBL/GenBank/DDBJ databases">
        <title>Complete Genome Sequences of Twelve Strains of a Stable Defined Moderately Diverse Mouse Microbiota 2 (sDMDMm2).</title>
        <authorList>
            <person name="Uchimura Y."/>
            <person name="Wyss M."/>
            <person name="Brugiroux S."/>
            <person name="Limenitakis J.P."/>
            <person name="Stecher B."/>
            <person name="McCoy K.D."/>
            <person name="Macpherson A.J."/>
        </authorList>
    </citation>
    <scope>NUCLEOTIDE SEQUENCE</scope>
    <source>
        <strain evidence="9">YL58</strain>
    </source>
</reference>
<evidence type="ECO:0000256" key="2">
    <source>
        <dbReference type="ARBA" id="ARBA00008193"/>
    </source>
</evidence>
<dbReference type="PANTHER" id="PTHR30506:SF3">
    <property type="entry name" value="UPF0126 INNER MEMBRANE PROTEIN YADS-RELATED"/>
    <property type="match status" value="1"/>
</dbReference>
<accession>A0A1C7IIY2</accession>
<dbReference type="GO" id="GO:0005886">
    <property type="term" value="C:plasma membrane"/>
    <property type="evidence" value="ECO:0007669"/>
    <property type="project" value="UniProtKB-SubCell"/>
</dbReference>
<dbReference type="Proteomes" id="UP000092574">
    <property type="component" value="Chromosome"/>
</dbReference>
<feature type="transmembrane region" description="Helical" evidence="7">
    <location>
        <begin position="130"/>
        <end position="150"/>
    </location>
</feature>
<evidence type="ECO:0000313" key="9">
    <source>
        <dbReference type="EMBL" id="ANU78072.1"/>
    </source>
</evidence>
<evidence type="ECO:0000256" key="3">
    <source>
        <dbReference type="ARBA" id="ARBA00022475"/>
    </source>
</evidence>
<dbReference type="Pfam" id="PF03458">
    <property type="entry name" value="Gly_transporter"/>
    <property type="match status" value="2"/>
</dbReference>
<feature type="transmembrane region" description="Helical" evidence="7">
    <location>
        <begin position="162"/>
        <end position="181"/>
    </location>
</feature>
<sequence length="212" mass="22715">MDTFIFILEMIGTVAFASSGAMIAIEKKMDIFGVNILGATTAVGGGMMRDIILGITPPTAFAKPVYVLFAILTATLLFAITYTNPEILKSRAKNKYYDNVMMLCDTFGLGIFTVVGIQAAASVVTENNTFFFVFVGVLTGVGGGVLRDILAGETPYILVREIYACASIAGGIVCVVCRDSMGEPAGVILGLIVTVVIRLLASYFRWNLLRVR</sequence>
<dbReference type="OrthoDB" id="9791874at2"/>
<evidence type="ECO:0000259" key="8">
    <source>
        <dbReference type="Pfam" id="PF03458"/>
    </source>
</evidence>
<keyword evidence="3" id="KW-1003">Cell membrane</keyword>
<dbReference type="EMBL" id="CP015405">
    <property type="protein sequence ID" value="ANU78072.1"/>
    <property type="molecule type" value="Genomic_DNA"/>
</dbReference>
<gene>
    <name evidence="9" type="ORF">A4V09_21420</name>
</gene>